<dbReference type="Pfam" id="PF00994">
    <property type="entry name" value="MoCF_biosynth"/>
    <property type="match status" value="1"/>
</dbReference>
<dbReference type="Pfam" id="PF02464">
    <property type="entry name" value="CinA"/>
    <property type="match status" value="1"/>
</dbReference>
<dbReference type="InterPro" id="IPR036425">
    <property type="entry name" value="MoaB/Mog-like_dom_sf"/>
</dbReference>
<dbReference type="Gene3D" id="3.30.70.2860">
    <property type="match status" value="1"/>
</dbReference>
<dbReference type="HAMAP" id="MF_00226_B">
    <property type="entry name" value="CinA_B"/>
    <property type="match status" value="1"/>
</dbReference>
<gene>
    <name evidence="3" type="primary">cinA_2</name>
    <name evidence="1" type="synonym">cinA</name>
    <name evidence="3" type="ORF">ATZ99_13860</name>
</gene>
<dbReference type="InterPro" id="IPR001453">
    <property type="entry name" value="MoaB/Mog_dom"/>
</dbReference>
<dbReference type="Gene3D" id="3.90.950.20">
    <property type="entry name" value="CinA-like"/>
    <property type="match status" value="1"/>
</dbReference>
<dbReference type="EMBL" id="LOHZ01000032">
    <property type="protein sequence ID" value="KYO65748.1"/>
    <property type="molecule type" value="Genomic_DNA"/>
</dbReference>
<proteinExistence type="inferred from homology"/>
<dbReference type="Gene3D" id="3.40.980.10">
    <property type="entry name" value="MoaB/Mog-like domain"/>
    <property type="match status" value="1"/>
</dbReference>
<feature type="domain" description="MoaB/Mog" evidence="2">
    <location>
        <begin position="4"/>
        <end position="170"/>
    </location>
</feature>
<dbReference type="InterPro" id="IPR008136">
    <property type="entry name" value="CinA_C"/>
</dbReference>
<comment type="caution">
    <text evidence="3">The sequence shown here is derived from an EMBL/GenBank/DDBJ whole genome shotgun (WGS) entry which is preliminary data.</text>
</comment>
<dbReference type="RefSeq" id="WP_068748509.1">
    <property type="nucleotide sequence ID" value="NZ_LOHZ01000032.1"/>
</dbReference>
<dbReference type="SUPFAM" id="SSF142433">
    <property type="entry name" value="CinA-like"/>
    <property type="match status" value="1"/>
</dbReference>
<dbReference type="NCBIfam" id="NF001813">
    <property type="entry name" value="PRK00549.1"/>
    <property type="match status" value="1"/>
</dbReference>
<dbReference type="Proteomes" id="UP000075737">
    <property type="component" value="Unassembled WGS sequence"/>
</dbReference>
<dbReference type="PIRSF" id="PIRSF006728">
    <property type="entry name" value="CinA"/>
    <property type="match status" value="1"/>
</dbReference>
<evidence type="ECO:0000259" key="2">
    <source>
        <dbReference type="SMART" id="SM00852"/>
    </source>
</evidence>
<dbReference type="NCBIfam" id="TIGR00177">
    <property type="entry name" value="molyb_syn"/>
    <property type="match status" value="1"/>
</dbReference>
<dbReference type="InterPro" id="IPR036653">
    <property type="entry name" value="CinA-like_C"/>
</dbReference>
<dbReference type="STRING" id="520767.ATZ99_13860"/>
<dbReference type="NCBIfam" id="TIGR00200">
    <property type="entry name" value="cinA_nterm"/>
    <property type="match status" value="1"/>
</dbReference>
<comment type="similarity">
    <text evidence="1">Belongs to the CinA family.</text>
</comment>
<evidence type="ECO:0000256" key="1">
    <source>
        <dbReference type="HAMAP-Rule" id="MF_00226"/>
    </source>
</evidence>
<dbReference type="PANTHER" id="PTHR13939">
    <property type="entry name" value="NICOTINAMIDE-NUCLEOTIDE AMIDOHYDROLASE PNCC"/>
    <property type="match status" value="1"/>
</dbReference>
<sequence>MKAEIICVGTELLLGDIVNTNAYVIARALKEIGIDVYYHTVVGDNFARIKEVFLSALKRSDIIITTGGLGPTRDDITKDAIAEALNLKMIINEEALIKIEEFFKRVNREFTKNNLRQALIPETSQIIPNEIGLAPGVLLEKDDKIVIMLPGPPFEMEPMLYNYCIPYLQKKSGAIIFSRVLKFYGIGESSLEEKLIDLIDSQSNPTIAPYAKMGEVTIRITAKAKNKEEAIQMIIPIEEEIKRRVGNYIYAFDDQKIEDVVAKMLIEKGITIAIAESCTGGLISHKLTNVPGISKSLERAVVSYSNKSKIELLEVNPETIEKTGAVSEKTAEEMAMGIRINAKCDIGLSITGIAGPDGGTLEKPVGLVYIGYSDKNNTFSKKFLFKGKRQEIKERAANAALQLLREKLLEF</sequence>
<evidence type="ECO:0000313" key="3">
    <source>
        <dbReference type="EMBL" id="KYO65748.1"/>
    </source>
</evidence>
<dbReference type="InterPro" id="IPR008135">
    <property type="entry name" value="Competence-induced_CinA"/>
</dbReference>
<evidence type="ECO:0000313" key="4">
    <source>
        <dbReference type="Proteomes" id="UP000075737"/>
    </source>
</evidence>
<dbReference type="SMART" id="SM00852">
    <property type="entry name" value="MoCF_biosynth"/>
    <property type="match status" value="1"/>
</dbReference>
<dbReference type="Pfam" id="PF18146">
    <property type="entry name" value="CinA_KH"/>
    <property type="match status" value="1"/>
</dbReference>
<dbReference type="CDD" id="cd00885">
    <property type="entry name" value="cinA"/>
    <property type="match status" value="1"/>
</dbReference>
<dbReference type="InterPro" id="IPR041424">
    <property type="entry name" value="CinA_KH"/>
</dbReference>
<dbReference type="SUPFAM" id="SSF53218">
    <property type="entry name" value="Molybdenum cofactor biosynthesis proteins"/>
    <property type="match status" value="1"/>
</dbReference>
<dbReference type="PANTHER" id="PTHR13939:SF0">
    <property type="entry name" value="NMN AMIDOHYDROLASE-LIKE PROTEIN YFAY"/>
    <property type="match status" value="1"/>
</dbReference>
<name>A0A162MFQ9_9FIRM</name>
<dbReference type="InterPro" id="IPR050101">
    <property type="entry name" value="CinA"/>
</dbReference>
<dbReference type="PATRIC" id="fig|520767.4.peg.1489"/>
<dbReference type="OrthoDB" id="9801454at2"/>
<organism evidence="3 4">
    <name type="scientific">Thermovenabulum gondwanense</name>
    <dbReference type="NCBI Taxonomy" id="520767"/>
    <lineage>
        <taxon>Bacteria</taxon>
        <taxon>Bacillati</taxon>
        <taxon>Bacillota</taxon>
        <taxon>Clostridia</taxon>
        <taxon>Thermosediminibacterales</taxon>
        <taxon>Thermosediminibacteraceae</taxon>
        <taxon>Thermovenabulum</taxon>
    </lineage>
</organism>
<reference evidence="3 4" key="1">
    <citation type="submission" date="2015-12" db="EMBL/GenBank/DDBJ databases">
        <title>Draft genome of Thermovenabulum gondwanense isolated from a red thermophilic microbial mat colonisisng an outflow channel of a bore well.</title>
        <authorList>
            <person name="Patel B.K."/>
        </authorList>
    </citation>
    <scope>NUCLEOTIDE SEQUENCE [LARGE SCALE GENOMIC DNA]</scope>
    <source>
        <strain evidence="3 4">R270</strain>
    </source>
</reference>
<accession>A0A162MFQ9</accession>
<dbReference type="NCBIfam" id="TIGR00199">
    <property type="entry name" value="PncC_domain"/>
    <property type="match status" value="1"/>
</dbReference>
<protein>
    <recommendedName>
        <fullName evidence="1">Putative competence-damage inducible protein</fullName>
    </recommendedName>
</protein>
<keyword evidence="4" id="KW-1185">Reference proteome</keyword>
<dbReference type="AlphaFoldDB" id="A0A162MFQ9"/>